<proteinExistence type="predicted"/>
<dbReference type="GO" id="GO:0044205">
    <property type="term" value="P:'de novo' UMP biosynthetic process"/>
    <property type="evidence" value="ECO:0007669"/>
    <property type="project" value="UniProtKB-UniPathway"/>
</dbReference>
<dbReference type="InterPro" id="IPR005720">
    <property type="entry name" value="Dihydroorotate_DH_cat"/>
</dbReference>
<evidence type="ECO:0000259" key="7">
    <source>
        <dbReference type="Pfam" id="PF01180"/>
    </source>
</evidence>
<protein>
    <submittedName>
        <fullName evidence="8">Dihydropyrimidine dehydrogenase [NADP+], similar to dihydroorotate dehydrogenase</fullName>
    </submittedName>
</protein>
<name>A0A2Z4Y2V4_SUMC1</name>
<dbReference type="SUPFAM" id="SSF51395">
    <property type="entry name" value="FMN-linked oxidoreductases"/>
    <property type="match status" value="1"/>
</dbReference>
<comment type="cofactor">
    <cofactor evidence="1">
        <name>FMN</name>
        <dbReference type="ChEBI" id="CHEBI:58210"/>
    </cofactor>
</comment>
<feature type="domain" description="Dihydroorotate dehydrogenase catalytic" evidence="7">
    <location>
        <begin position="85"/>
        <end position="289"/>
    </location>
</feature>
<dbReference type="GO" id="GO:0006207">
    <property type="term" value="P:'de novo' pyrimidine nucleobase biosynthetic process"/>
    <property type="evidence" value="ECO:0007669"/>
    <property type="project" value="TreeGrafter"/>
</dbReference>
<dbReference type="PANTHER" id="PTHR48109">
    <property type="entry name" value="DIHYDROOROTATE DEHYDROGENASE (QUINONE), MITOCHONDRIAL-RELATED"/>
    <property type="match status" value="1"/>
</dbReference>
<dbReference type="GO" id="GO:0004152">
    <property type="term" value="F:dihydroorotate dehydrogenase activity"/>
    <property type="evidence" value="ECO:0007669"/>
    <property type="project" value="InterPro"/>
</dbReference>
<evidence type="ECO:0000256" key="6">
    <source>
        <dbReference type="ARBA" id="ARBA00023002"/>
    </source>
</evidence>
<dbReference type="Pfam" id="PF01180">
    <property type="entry name" value="DHO_dh"/>
    <property type="match status" value="1"/>
</dbReference>
<evidence type="ECO:0000313" key="8">
    <source>
        <dbReference type="EMBL" id="AXA35226.1"/>
    </source>
</evidence>
<dbReference type="PANTHER" id="PTHR48109:SF3">
    <property type="entry name" value="SLL0744 PROTEIN"/>
    <property type="match status" value="1"/>
</dbReference>
<dbReference type="AlphaFoldDB" id="A0A2Z4Y2V4"/>
<gene>
    <name evidence="8" type="ORF">BRCON_0449</name>
</gene>
<organism evidence="8 9">
    <name type="scientific">Sumerlaea chitinivorans</name>
    <dbReference type="NCBI Taxonomy" id="2250252"/>
    <lineage>
        <taxon>Bacteria</taxon>
        <taxon>Candidatus Sumerlaeota</taxon>
        <taxon>Candidatus Sumerlaeia</taxon>
        <taxon>Candidatus Sumerlaeales</taxon>
        <taxon>Candidatus Sumerlaeaceae</taxon>
        <taxon>Candidatus Sumerlaea</taxon>
    </lineage>
</organism>
<evidence type="ECO:0000256" key="1">
    <source>
        <dbReference type="ARBA" id="ARBA00001917"/>
    </source>
</evidence>
<keyword evidence="3" id="KW-0285">Flavoprotein</keyword>
<evidence type="ECO:0000256" key="5">
    <source>
        <dbReference type="ARBA" id="ARBA00022975"/>
    </source>
</evidence>
<reference evidence="8 9" key="1">
    <citation type="submission" date="2018-05" db="EMBL/GenBank/DDBJ databases">
        <title>A metagenomic window into the 2 km-deep terrestrial subsurface aquifer revealed taxonomically and functionally diverse microbial community comprising novel uncultured bacterial lineages.</title>
        <authorList>
            <person name="Kadnikov V.V."/>
            <person name="Mardanov A.V."/>
            <person name="Beletsky A.V."/>
            <person name="Banks D."/>
            <person name="Pimenov N.V."/>
            <person name="Frank Y.A."/>
            <person name="Karnachuk O.V."/>
            <person name="Ravin N.V."/>
        </authorList>
    </citation>
    <scope>NUCLEOTIDE SEQUENCE [LARGE SCALE GENOMIC DNA]</scope>
    <source>
        <strain evidence="8">BY</strain>
    </source>
</reference>
<evidence type="ECO:0000256" key="3">
    <source>
        <dbReference type="ARBA" id="ARBA00022630"/>
    </source>
</evidence>
<dbReference type="CDD" id="cd04739">
    <property type="entry name" value="DHOD_like"/>
    <property type="match status" value="1"/>
</dbReference>
<evidence type="ECO:0000313" key="9">
    <source>
        <dbReference type="Proteomes" id="UP000262583"/>
    </source>
</evidence>
<dbReference type="UniPathway" id="UPA00070"/>
<accession>A0A2Z4Y2V4</accession>
<comment type="pathway">
    <text evidence="2">Pyrimidine metabolism; UMP biosynthesis via de novo pathway.</text>
</comment>
<dbReference type="InterPro" id="IPR012135">
    <property type="entry name" value="Dihydroorotate_DH_1_2"/>
</dbReference>
<dbReference type="Gene3D" id="3.20.20.70">
    <property type="entry name" value="Aldolase class I"/>
    <property type="match status" value="1"/>
</dbReference>
<sequence>MDLSTTYLGLKLKHPFMPGASPLVDDLGMVKQLEDAGASAIVMHSLFEEQILRESLATTEAIEGTAESFAEALSYFPKPDEFRLGPEAYLEQIRKIKECVSVPVIASLNGSTPSGWMEYAKLIQQAGADALELNVYILATNPWETGEAIERRLLDIAHGVKKAVTIPVSVKLSVFYSSIANVARRLDEVPVDGLVLFNRFYQPDIDIENLEVTSTLQLSDSSELLLRLRWLAILYGNVNASLAVSGGVHTPHDAIKALMAGASAVQVVSALLKNGPSYLTQLITGVKAWLEEHEYESLNQMIGSMSLQKCGNPAAFERANYMRILQSYRI</sequence>
<evidence type="ECO:0000256" key="4">
    <source>
        <dbReference type="ARBA" id="ARBA00022643"/>
    </source>
</evidence>
<dbReference type="PIRSF" id="PIRSF000164">
    <property type="entry name" value="DHO_oxidase"/>
    <property type="match status" value="1"/>
</dbReference>
<dbReference type="EMBL" id="CP030759">
    <property type="protein sequence ID" value="AXA35226.1"/>
    <property type="molecule type" value="Genomic_DNA"/>
</dbReference>
<dbReference type="Proteomes" id="UP000262583">
    <property type="component" value="Chromosome"/>
</dbReference>
<dbReference type="KEGG" id="schv:BRCON_0449"/>
<dbReference type="InterPro" id="IPR013785">
    <property type="entry name" value="Aldolase_TIM"/>
</dbReference>
<keyword evidence="6" id="KW-0560">Oxidoreductase</keyword>
<keyword evidence="4" id="KW-0288">FMN</keyword>
<keyword evidence="5" id="KW-0665">Pyrimidine biosynthesis</keyword>
<dbReference type="GO" id="GO:0005737">
    <property type="term" value="C:cytoplasm"/>
    <property type="evidence" value="ECO:0007669"/>
    <property type="project" value="InterPro"/>
</dbReference>
<evidence type="ECO:0000256" key="2">
    <source>
        <dbReference type="ARBA" id="ARBA00004725"/>
    </source>
</evidence>
<dbReference type="NCBIfam" id="NF005741">
    <property type="entry name" value="PRK07565.1"/>
    <property type="match status" value="1"/>
</dbReference>
<dbReference type="InterPro" id="IPR050074">
    <property type="entry name" value="DHO_dehydrogenase"/>
</dbReference>